<dbReference type="GO" id="GO:0016787">
    <property type="term" value="F:hydrolase activity"/>
    <property type="evidence" value="ECO:0007669"/>
    <property type="project" value="UniProtKB-KW"/>
</dbReference>
<keyword evidence="3 9" id="KW-0347">Helicase</keyword>
<evidence type="ECO:0000256" key="4">
    <source>
        <dbReference type="ARBA" id="ARBA00022840"/>
    </source>
</evidence>
<feature type="domain" description="Helicase ATP-binding" evidence="7">
    <location>
        <begin position="48"/>
        <end position="221"/>
    </location>
</feature>
<dbReference type="PROSITE" id="PS51192">
    <property type="entry name" value="HELICASE_ATP_BIND_1"/>
    <property type="match status" value="1"/>
</dbReference>
<comment type="caution">
    <text evidence="9">The sequence shown here is derived from an EMBL/GenBank/DDBJ whole genome shotgun (WGS) entry which is preliminary data.</text>
</comment>
<evidence type="ECO:0000256" key="1">
    <source>
        <dbReference type="ARBA" id="ARBA00022741"/>
    </source>
</evidence>
<dbReference type="PANTHER" id="PTHR10799">
    <property type="entry name" value="SNF2/RAD54 HELICASE FAMILY"/>
    <property type="match status" value="1"/>
</dbReference>
<feature type="domain" description="Helicase C-terminal" evidence="8">
    <location>
        <begin position="412"/>
        <end position="598"/>
    </location>
</feature>
<dbReference type="Proteomes" id="UP000295496">
    <property type="component" value="Unassembled WGS sequence"/>
</dbReference>
<accession>A0A4V2PUM8</accession>
<protein>
    <submittedName>
        <fullName evidence="9">Helicase-like protein</fullName>
    </submittedName>
</protein>
<dbReference type="SMART" id="SM00490">
    <property type="entry name" value="HELICc"/>
    <property type="match status" value="1"/>
</dbReference>
<reference evidence="9 10" key="1">
    <citation type="submission" date="2019-03" db="EMBL/GenBank/DDBJ databases">
        <title>Genomic Encyclopedia of Type Strains, Phase IV (KMG-IV): sequencing the most valuable type-strain genomes for metagenomic binning, comparative biology and taxonomic classification.</title>
        <authorList>
            <person name="Goeker M."/>
        </authorList>
    </citation>
    <scope>NUCLEOTIDE SEQUENCE [LARGE SCALE GENOMIC DNA]</scope>
    <source>
        <strain evidence="9 10">DSM 10053</strain>
    </source>
</reference>
<feature type="region of interest" description="Disordered" evidence="6">
    <location>
        <begin position="364"/>
        <end position="383"/>
    </location>
</feature>
<dbReference type="Gene3D" id="3.40.50.10810">
    <property type="entry name" value="Tandem AAA-ATPase domain"/>
    <property type="match status" value="1"/>
</dbReference>
<dbReference type="InterPro" id="IPR014001">
    <property type="entry name" value="Helicase_ATP-bd"/>
</dbReference>
<evidence type="ECO:0000256" key="2">
    <source>
        <dbReference type="ARBA" id="ARBA00022801"/>
    </source>
</evidence>
<dbReference type="GO" id="GO:0005524">
    <property type="term" value="F:ATP binding"/>
    <property type="evidence" value="ECO:0007669"/>
    <property type="project" value="UniProtKB-KW"/>
</dbReference>
<dbReference type="RefSeq" id="WP_132299469.1">
    <property type="nucleotide sequence ID" value="NZ_CP170642.1"/>
</dbReference>
<evidence type="ECO:0000256" key="5">
    <source>
        <dbReference type="SAM" id="Coils"/>
    </source>
</evidence>
<dbReference type="PROSITE" id="PS51194">
    <property type="entry name" value="HELICASE_CTER"/>
    <property type="match status" value="1"/>
</dbReference>
<keyword evidence="1" id="KW-0547">Nucleotide-binding</keyword>
<dbReference type="InterPro" id="IPR000330">
    <property type="entry name" value="SNF2_N"/>
</dbReference>
<keyword evidence="5" id="KW-0175">Coiled coil</keyword>
<dbReference type="InterPro" id="IPR038718">
    <property type="entry name" value="SNF2-like_sf"/>
</dbReference>
<dbReference type="InterPro" id="IPR057342">
    <property type="entry name" value="DEXDc_RapA"/>
</dbReference>
<evidence type="ECO:0000313" key="9">
    <source>
        <dbReference type="EMBL" id="TCK71041.1"/>
    </source>
</evidence>
<organism evidence="9 10">
    <name type="scientific">Lonepinella koalarum</name>
    <dbReference type="NCBI Taxonomy" id="53417"/>
    <lineage>
        <taxon>Bacteria</taxon>
        <taxon>Pseudomonadati</taxon>
        <taxon>Pseudomonadota</taxon>
        <taxon>Gammaproteobacteria</taxon>
        <taxon>Pasteurellales</taxon>
        <taxon>Pasteurellaceae</taxon>
        <taxon>Lonepinella</taxon>
    </lineage>
</organism>
<dbReference type="AlphaFoldDB" id="A0A4V2PUM8"/>
<dbReference type="Pfam" id="PF00271">
    <property type="entry name" value="Helicase_C"/>
    <property type="match status" value="1"/>
</dbReference>
<dbReference type="Pfam" id="PF00176">
    <property type="entry name" value="SNF2-rel_dom"/>
    <property type="match status" value="1"/>
</dbReference>
<keyword evidence="10" id="KW-1185">Reference proteome</keyword>
<feature type="coiled-coil region" evidence="5">
    <location>
        <begin position="866"/>
        <end position="946"/>
    </location>
</feature>
<dbReference type="InterPro" id="IPR049730">
    <property type="entry name" value="SNF2/RAD54-like_C"/>
</dbReference>
<dbReference type="CDD" id="cd18011">
    <property type="entry name" value="DEXDc_RapA"/>
    <property type="match status" value="1"/>
</dbReference>
<feature type="compositionally biased region" description="Acidic residues" evidence="6">
    <location>
        <begin position="364"/>
        <end position="380"/>
    </location>
</feature>
<evidence type="ECO:0000256" key="6">
    <source>
        <dbReference type="SAM" id="MobiDB-lite"/>
    </source>
</evidence>
<dbReference type="SUPFAM" id="SSF52540">
    <property type="entry name" value="P-loop containing nucleoside triphosphate hydrolases"/>
    <property type="match status" value="2"/>
</dbReference>
<evidence type="ECO:0000313" key="10">
    <source>
        <dbReference type="Proteomes" id="UP000295496"/>
    </source>
</evidence>
<evidence type="ECO:0000259" key="7">
    <source>
        <dbReference type="PROSITE" id="PS51192"/>
    </source>
</evidence>
<dbReference type="Gene3D" id="3.40.50.300">
    <property type="entry name" value="P-loop containing nucleotide triphosphate hydrolases"/>
    <property type="match status" value="1"/>
</dbReference>
<keyword evidence="4" id="KW-0067">ATP-binding</keyword>
<dbReference type="InterPro" id="IPR001650">
    <property type="entry name" value="Helicase_C-like"/>
</dbReference>
<dbReference type="SMART" id="SM00487">
    <property type="entry name" value="DEXDc"/>
    <property type="match status" value="1"/>
</dbReference>
<proteinExistence type="predicted"/>
<dbReference type="GO" id="GO:0004386">
    <property type="term" value="F:helicase activity"/>
    <property type="evidence" value="ECO:0007669"/>
    <property type="project" value="UniProtKB-KW"/>
</dbReference>
<dbReference type="InterPro" id="IPR027417">
    <property type="entry name" value="P-loop_NTPase"/>
</dbReference>
<gene>
    <name evidence="9" type="ORF">EV692_0094</name>
</gene>
<name>A0A4V2PUM8_9PAST</name>
<keyword evidence="2" id="KW-0378">Hydrolase</keyword>
<evidence type="ECO:0000256" key="3">
    <source>
        <dbReference type="ARBA" id="ARBA00022806"/>
    </source>
</evidence>
<sequence>MNEITAYHARYFANELTARRTDDNRLSQSLFDANVDLNPHQIDAALFALKNPLQDGVLLADEVGLGKTIEAGLVLCQMWAERKRQLLIVCPAMLRKQWANELSEKFALPTLVVDKAVVNTAMKGTKGAKLFNFCKEQVGSQILIVSHQFATKEMATFQRFSWDYVVIDEAHKMRNAYKANNKMGQAMRNGFASMRKLLLTATPLQNSLMELYGLSTLLDEHLFGDKKFFQREFVRRGNLAELKSRMAGFVKRTLRKNVLEYIRYTERKAVTQEFMPTDGEHLLYEQISEFLRQDSVYALPKKHKHLTAVILRKLLASSPQAVLGTLQAILLRLQKLQETGQSHDELLLDEQNADELENIVQLESDEEENEEIDEISDETQPENGVNASVLTAEIAQIKHFIAFAQNLQQDSKITALLTALQTGFAKMAELGAEQKALIFTESTRTQKYLFEYLQENCYADEVVMFSGTNNDPHSTQIYQAWLEKNQGTDKITGSPDVDKRSALIEHFRDKAQILIATEAGAEGVNLQFCSLLINYDLPWNPQRVEQRIGRCHRYGQKFDVVVINFLNKRNTVDQRVLQLLTEKFKLFQGVLGASDEVLGQIESGVDIENQIANIYATCRSEAEIQQAFDHLQAQFADKIDDRIQQTKDALVDSFDQSVLERLKVMTKDRLNNMQWWFWGVTQFALTGKAQFNPQDWCFLLQQSPQGAIPLGRYLLPRKEQKSVLQGYEYRLNSPLGQWCLEQGLTAETPTACLQFDYKNYPEKISLLEQYQGQSGWLSLDKIVVQSAVENQENLVFTVCDKQGNLLEQEFAEKLFLLPAEVQSLSSLKPNHFVNLTLENVAQVKIKINEENDRLLKQEMLRIQAWAKDQLQAAEDLIKEIKETKREKDRELTLTDDLEKKIELQEQVMKLGKQLRKARNELDDVQDEIEEQELELLKQLKTRLQQEMMVENVFVIEWQIN</sequence>
<dbReference type="EMBL" id="SMGJ01000001">
    <property type="protein sequence ID" value="TCK71041.1"/>
    <property type="molecule type" value="Genomic_DNA"/>
</dbReference>
<evidence type="ECO:0000259" key="8">
    <source>
        <dbReference type="PROSITE" id="PS51194"/>
    </source>
</evidence>
<dbReference type="CDD" id="cd18793">
    <property type="entry name" value="SF2_C_SNF"/>
    <property type="match status" value="1"/>
</dbReference>